<dbReference type="Proteomes" id="UP000321595">
    <property type="component" value="Chromosome"/>
</dbReference>
<dbReference type="EMBL" id="CP042467">
    <property type="protein sequence ID" value="QED28464.1"/>
    <property type="molecule type" value="Genomic_DNA"/>
</dbReference>
<accession>A0A5B8XSD9</accession>
<evidence type="ECO:0000313" key="1">
    <source>
        <dbReference type="EMBL" id="QED28464.1"/>
    </source>
</evidence>
<gene>
    <name evidence="1" type="ORF">FRD01_14730</name>
</gene>
<dbReference type="AlphaFoldDB" id="A0A5B8XSD9"/>
<keyword evidence="2" id="KW-1185">Reference proteome</keyword>
<dbReference type="KEGG" id="bbae:FRD01_14730"/>
<dbReference type="RefSeq" id="WP_146960911.1">
    <property type="nucleotide sequence ID" value="NZ_CP042467.1"/>
</dbReference>
<evidence type="ECO:0000313" key="2">
    <source>
        <dbReference type="Proteomes" id="UP000321595"/>
    </source>
</evidence>
<organism evidence="1 2">
    <name type="scientific">Microvenator marinus</name>
    <dbReference type="NCBI Taxonomy" id="2600177"/>
    <lineage>
        <taxon>Bacteria</taxon>
        <taxon>Deltaproteobacteria</taxon>
        <taxon>Bradymonadales</taxon>
        <taxon>Microvenatoraceae</taxon>
        <taxon>Microvenator</taxon>
    </lineage>
</organism>
<proteinExistence type="predicted"/>
<name>A0A5B8XSD9_9DELT</name>
<protein>
    <submittedName>
        <fullName evidence="1">Uncharacterized protein</fullName>
    </submittedName>
</protein>
<sequence>MRPLGTALNYATWQFASLELEYKTQIGNKSFLARRLANAHPDRIQRVLLRVFIGCDVFAVVCVRSS</sequence>
<reference evidence="1 2" key="1">
    <citation type="submission" date="2019-08" db="EMBL/GenBank/DDBJ databases">
        <authorList>
            <person name="Liang Q."/>
        </authorList>
    </citation>
    <scope>NUCLEOTIDE SEQUENCE [LARGE SCALE GENOMIC DNA]</scope>
    <source>
        <strain evidence="1 2">V1718</strain>
    </source>
</reference>